<name>A0ABX1I776_9GAMM</name>
<organism evidence="2 3">
    <name type="scientific">Marichromatium bheemlicum</name>
    <dbReference type="NCBI Taxonomy" id="365339"/>
    <lineage>
        <taxon>Bacteria</taxon>
        <taxon>Pseudomonadati</taxon>
        <taxon>Pseudomonadota</taxon>
        <taxon>Gammaproteobacteria</taxon>
        <taxon>Chromatiales</taxon>
        <taxon>Chromatiaceae</taxon>
        <taxon>Marichromatium</taxon>
    </lineage>
</organism>
<dbReference type="Pfam" id="PF11251">
    <property type="entry name" value="DUF3050"/>
    <property type="match status" value="1"/>
</dbReference>
<dbReference type="RefSeq" id="WP_168668802.1">
    <property type="nucleotide sequence ID" value="NZ_JAAXKX010000010.1"/>
</dbReference>
<feature type="compositionally biased region" description="Basic and acidic residues" evidence="1">
    <location>
        <begin position="261"/>
        <end position="271"/>
    </location>
</feature>
<evidence type="ECO:0000256" key="1">
    <source>
        <dbReference type="SAM" id="MobiDB-lite"/>
    </source>
</evidence>
<dbReference type="InterPro" id="IPR016084">
    <property type="entry name" value="Haem_Oase-like_multi-hlx"/>
</dbReference>
<evidence type="ECO:0000313" key="3">
    <source>
        <dbReference type="Proteomes" id="UP000740754"/>
    </source>
</evidence>
<reference evidence="2 3" key="1">
    <citation type="submission" date="2020-04" db="EMBL/GenBank/DDBJ databases">
        <title>Draft Whole-Genome sequence of Marichromatium bheemlicum DSM 18632, type strain.</title>
        <authorList>
            <person name="Kyndt J.A."/>
            <person name="Meyer T.E."/>
        </authorList>
    </citation>
    <scope>NUCLEOTIDE SEQUENCE [LARGE SCALE GENOMIC DNA]</scope>
    <source>
        <strain evidence="2 3">DSM 18632</strain>
    </source>
</reference>
<feature type="region of interest" description="Disordered" evidence="1">
    <location>
        <begin position="261"/>
        <end position="282"/>
    </location>
</feature>
<dbReference type="Gene3D" id="1.20.910.10">
    <property type="entry name" value="Heme oxygenase-like"/>
    <property type="match status" value="1"/>
</dbReference>
<comment type="caution">
    <text evidence="2">The sequence shown here is derived from an EMBL/GenBank/DDBJ whole genome shotgun (WGS) entry which is preliminary data.</text>
</comment>
<accession>A0ABX1I776</accession>
<evidence type="ECO:0000313" key="2">
    <source>
        <dbReference type="EMBL" id="NKN33347.1"/>
    </source>
</evidence>
<dbReference type="EMBL" id="JAAXKX010000010">
    <property type="protein sequence ID" value="NKN33347.1"/>
    <property type="molecule type" value="Genomic_DNA"/>
</dbReference>
<proteinExistence type="predicted"/>
<sequence length="282" mass="32186">MASPDLDHLLALRQQLEQHPLYAAITDLESLRIFMRHHVFSVWDFMSLIKYLQQRLAPTTLPWRPLGDPALRYFINQLVLEEEADTLTSIEATPHYASHFELYCRAMTEVGADAGPPRRFTERLATEPLDTLLYDPELVPQPARYFTETTFAFIRADKPHMVAAALAHGRETLIPMLFRRLLDDMAITVEQAPAFHAYLHRHIALDSDFHGPLSRRLLEVLCAADPQRLEEAEVAAEEALCARIRLWDDVLAALNQARRGRTDTRRLDDAPAHTPKGAADRH</sequence>
<protein>
    <submittedName>
        <fullName evidence="2">DUF3050 domain-containing protein</fullName>
    </submittedName>
</protein>
<keyword evidence="3" id="KW-1185">Reference proteome</keyword>
<dbReference type="SUPFAM" id="SSF48613">
    <property type="entry name" value="Heme oxygenase-like"/>
    <property type="match status" value="1"/>
</dbReference>
<dbReference type="InterPro" id="IPR024423">
    <property type="entry name" value="DUF3050"/>
</dbReference>
<gene>
    <name evidence="2" type="ORF">HF203_08945</name>
</gene>
<dbReference type="Proteomes" id="UP000740754">
    <property type="component" value="Unassembled WGS sequence"/>
</dbReference>